<dbReference type="InterPro" id="IPR036249">
    <property type="entry name" value="Thioredoxin-like_sf"/>
</dbReference>
<evidence type="ECO:0000256" key="4">
    <source>
        <dbReference type="ARBA" id="ARBA00023284"/>
    </source>
</evidence>
<sequence length="645" mass="71133">MKHLFLSAAALLLLMLAPGCSRPMKIVENPLIEASTNPSVDITRAELTDSSTVLTVTVSPLRRSVLELAPDISITCQGKKYPMTGTEGLDAGNVCRVPDSGTASFRLEFGPVPEDAESLDLDFRYSGGKVTLAGVDLSGKKEYGLPEGLPRGLGKVRGNRPVPEPVFACGETSLKIHCLHYRKEMVQNLTVLTKTVFGDDEFVLDIDPASGIAVCSFMQYGPAFIQILSSGGNAVAWTAPGEDAELYLDMRQSGSWTKTRVPKFGGFPQTDSLRKAFRPLTVRPVYASGTYGDLTNAFAVESWRDLDRFSLDVDYTDVPLYEMSADEYTDYIMSKYRALSDSIAGCGAGRMTEGILQTTLAQEALYAIIDSDMLRKTNYMDINGLTFIDLYRKKITLPEVDTMTAVNYSVIRDIHGINSPGMLLGMKLDRYLSCIDYLYPSVAAIAGLEDGLIPDLNAISGMEGRARTAGLTEEDFSRLGEMDNPFYLEALKTMQEKTLEAMAREAVVQEVPDVDGDGLFDAIIAPHRGKVVLVDFWNTWCAPCRAAIRASEPLKETDLASDSLVWIYVANESSPEEEYRAMIPSIKGLHYYLDAGQWSRVAGKFGINQIPAYVLVDRDGNYSLREDFVRDRDLMVRTLRKMLGE</sequence>
<reference evidence="7" key="1">
    <citation type="submission" date="2020-10" db="EMBL/GenBank/DDBJ databases">
        <authorList>
            <person name="Gilroy R."/>
        </authorList>
    </citation>
    <scope>NUCLEOTIDE SEQUENCE</scope>
    <source>
        <strain evidence="7">20514</strain>
    </source>
</reference>
<feature type="chain" id="PRO_5039155615" evidence="5">
    <location>
        <begin position="22"/>
        <end position="645"/>
    </location>
</feature>
<proteinExistence type="predicted"/>
<keyword evidence="2" id="KW-0201">Cytochrome c-type biogenesis</keyword>
<keyword evidence="5" id="KW-0732">Signal</keyword>
<accession>A0A9D9EHZ3</accession>
<evidence type="ECO:0000256" key="1">
    <source>
        <dbReference type="ARBA" id="ARBA00004196"/>
    </source>
</evidence>
<feature type="signal peptide" evidence="5">
    <location>
        <begin position="1"/>
        <end position="21"/>
    </location>
</feature>
<name>A0A9D9EHZ3_9BACT</name>
<comment type="caution">
    <text evidence="7">The sequence shown here is derived from an EMBL/GenBank/DDBJ whole genome shotgun (WGS) entry which is preliminary data.</text>
</comment>
<keyword evidence="3" id="KW-1015">Disulfide bond</keyword>
<evidence type="ECO:0000313" key="8">
    <source>
        <dbReference type="Proteomes" id="UP000810252"/>
    </source>
</evidence>
<evidence type="ECO:0000256" key="2">
    <source>
        <dbReference type="ARBA" id="ARBA00022748"/>
    </source>
</evidence>
<dbReference type="GO" id="GO:0017004">
    <property type="term" value="P:cytochrome complex assembly"/>
    <property type="evidence" value="ECO:0007669"/>
    <property type="project" value="UniProtKB-KW"/>
</dbReference>
<keyword evidence="4" id="KW-0676">Redox-active center</keyword>
<dbReference type="Pfam" id="PF13905">
    <property type="entry name" value="Thioredoxin_8"/>
    <property type="match status" value="1"/>
</dbReference>
<dbReference type="Gene3D" id="3.40.30.10">
    <property type="entry name" value="Glutaredoxin"/>
    <property type="match status" value="1"/>
</dbReference>
<protein>
    <submittedName>
        <fullName evidence="7">TlpA family protein disulfide reductase</fullName>
    </submittedName>
</protein>
<dbReference type="GO" id="GO:0030313">
    <property type="term" value="C:cell envelope"/>
    <property type="evidence" value="ECO:0007669"/>
    <property type="project" value="UniProtKB-SubCell"/>
</dbReference>
<evidence type="ECO:0000256" key="5">
    <source>
        <dbReference type="SAM" id="SignalP"/>
    </source>
</evidence>
<evidence type="ECO:0000259" key="6">
    <source>
        <dbReference type="PROSITE" id="PS51352"/>
    </source>
</evidence>
<reference evidence="7" key="2">
    <citation type="journal article" date="2021" name="PeerJ">
        <title>Extensive microbial diversity within the chicken gut microbiome revealed by metagenomics and culture.</title>
        <authorList>
            <person name="Gilroy R."/>
            <person name="Ravi A."/>
            <person name="Getino M."/>
            <person name="Pursley I."/>
            <person name="Horton D.L."/>
            <person name="Alikhan N.F."/>
            <person name="Baker D."/>
            <person name="Gharbi K."/>
            <person name="Hall N."/>
            <person name="Watson M."/>
            <person name="Adriaenssens E.M."/>
            <person name="Foster-Nyarko E."/>
            <person name="Jarju S."/>
            <person name="Secka A."/>
            <person name="Antonio M."/>
            <person name="Oren A."/>
            <person name="Chaudhuri R.R."/>
            <person name="La Ragione R."/>
            <person name="Hildebrand F."/>
            <person name="Pallen M.J."/>
        </authorList>
    </citation>
    <scope>NUCLEOTIDE SEQUENCE</scope>
    <source>
        <strain evidence="7">20514</strain>
    </source>
</reference>
<gene>
    <name evidence="7" type="ORF">IAC29_04075</name>
</gene>
<dbReference type="Proteomes" id="UP000810252">
    <property type="component" value="Unassembled WGS sequence"/>
</dbReference>
<dbReference type="InterPro" id="IPR013766">
    <property type="entry name" value="Thioredoxin_domain"/>
</dbReference>
<dbReference type="InterPro" id="IPR050553">
    <property type="entry name" value="Thioredoxin_ResA/DsbE_sf"/>
</dbReference>
<dbReference type="PANTHER" id="PTHR42852:SF6">
    <property type="entry name" value="THIOL:DISULFIDE INTERCHANGE PROTEIN DSBE"/>
    <property type="match status" value="1"/>
</dbReference>
<dbReference type="PROSITE" id="PS51352">
    <property type="entry name" value="THIOREDOXIN_2"/>
    <property type="match status" value="1"/>
</dbReference>
<organism evidence="7 8">
    <name type="scientific">Candidatus Cryptobacteroides merdigallinarum</name>
    <dbReference type="NCBI Taxonomy" id="2840770"/>
    <lineage>
        <taxon>Bacteria</taxon>
        <taxon>Pseudomonadati</taxon>
        <taxon>Bacteroidota</taxon>
        <taxon>Bacteroidia</taxon>
        <taxon>Bacteroidales</taxon>
        <taxon>Candidatus Cryptobacteroides</taxon>
    </lineage>
</organism>
<dbReference type="InterPro" id="IPR012336">
    <property type="entry name" value="Thioredoxin-like_fold"/>
</dbReference>
<feature type="domain" description="Thioredoxin" evidence="6">
    <location>
        <begin position="500"/>
        <end position="644"/>
    </location>
</feature>
<dbReference type="AlphaFoldDB" id="A0A9D9EHZ3"/>
<dbReference type="SUPFAM" id="SSF52833">
    <property type="entry name" value="Thioredoxin-like"/>
    <property type="match status" value="1"/>
</dbReference>
<dbReference type="PANTHER" id="PTHR42852">
    <property type="entry name" value="THIOL:DISULFIDE INTERCHANGE PROTEIN DSBE"/>
    <property type="match status" value="1"/>
</dbReference>
<comment type="subcellular location">
    <subcellularLocation>
        <location evidence="1">Cell envelope</location>
    </subcellularLocation>
</comment>
<dbReference type="CDD" id="cd02966">
    <property type="entry name" value="TlpA_like_family"/>
    <property type="match status" value="1"/>
</dbReference>
<evidence type="ECO:0000256" key="3">
    <source>
        <dbReference type="ARBA" id="ARBA00023157"/>
    </source>
</evidence>
<dbReference type="EMBL" id="JADIMQ010000056">
    <property type="protein sequence ID" value="MBO8448431.1"/>
    <property type="molecule type" value="Genomic_DNA"/>
</dbReference>
<evidence type="ECO:0000313" key="7">
    <source>
        <dbReference type="EMBL" id="MBO8448431.1"/>
    </source>
</evidence>